<dbReference type="STRING" id="266940.Krad_1688"/>
<proteinExistence type="predicted"/>
<accession>A6W8N5</accession>
<organism evidence="1 2">
    <name type="scientific">Kineococcus radiotolerans (strain ATCC BAA-149 / DSM 14245 / SRS30216)</name>
    <dbReference type="NCBI Taxonomy" id="266940"/>
    <lineage>
        <taxon>Bacteria</taxon>
        <taxon>Bacillati</taxon>
        <taxon>Actinomycetota</taxon>
        <taxon>Actinomycetes</taxon>
        <taxon>Kineosporiales</taxon>
        <taxon>Kineosporiaceae</taxon>
        <taxon>Kineococcus</taxon>
    </lineage>
</organism>
<dbReference type="HOGENOM" id="CLU_146101_0_0_11"/>
<evidence type="ECO:0000313" key="2">
    <source>
        <dbReference type="Proteomes" id="UP000001116"/>
    </source>
</evidence>
<dbReference type="EMBL" id="CP000750">
    <property type="protein sequence ID" value="ABS03174.1"/>
    <property type="molecule type" value="Genomic_DNA"/>
</dbReference>
<dbReference type="RefSeq" id="WP_011981687.1">
    <property type="nucleotide sequence ID" value="NC_009664.2"/>
</dbReference>
<dbReference type="eggNOG" id="ENOG50346CW">
    <property type="taxonomic scope" value="Bacteria"/>
</dbReference>
<evidence type="ECO:0000313" key="1">
    <source>
        <dbReference type="EMBL" id="ABS03174.1"/>
    </source>
</evidence>
<sequence>MSDLIAFLAARLDEDEQVARAATQGRWVWEPEGYLSSGNLLATQDTWYRCSYFCRWGTGSITSRGTVGEPGHEHLVSETVLGASGYEDPSISAEDADREHIARHAPARVLRDVAAKRAILNACVSHQDAEYPYDNAMEDAVEWLAAAYSDHPDYDPTWSAT</sequence>
<reference evidence="2" key="1">
    <citation type="journal article" date="2008" name="PLoS ONE">
        <title>Survival in nuclear waste, extreme resistance, and potential applications gleaned from the genome sequence of Kineococcus radiotolerans SRS30216.</title>
        <authorList>
            <person name="Bagwell C.E."/>
            <person name="Bhat S."/>
            <person name="Hawkins G.M."/>
            <person name="Smith B.W."/>
            <person name="Biswas T."/>
            <person name="Hoover T.R."/>
            <person name="Saunders E."/>
            <person name="Han C.S."/>
            <person name="Tsodikov O.V."/>
            <person name="Shimkets L.J."/>
        </authorList>
    </citation>
    <scope>NUCLEOTIDE SEQUENCE [LARGE SCALE GENOMIC DNA]</scope>
    <source>
        <strain evidence="2">ATCC BAA-149 / DSM 14245 / SRS30216</strain>
    </source>
</reference>
<dbReference type="AlphaFoldDB" id="A6W8N5"/>
<gene>
    <name evidence="1" type="ordered locus">Krad_1688</name>
</gene>
<dbReference type="OrthoDB" id="4290974at2"/>
<dbReference type="InterPro" id="IPR046193">
    <property type="entry name" value="DUF6221"/>
</dbReference>
<keyword evidence="2" id="KW-1185">Reference proteome</keyword>
<dbReference type="Proteomes" id="UP000001116">
    <property type="component" value="Chromosome"/>
</dbReference>
<dbReference type="KEGG" id="kra:Krad_1688"/>
<protein>
    <submittedName>
        <fullName evidence="1">Uncharacterized protein</fullName>
    </submittedName>
</protein>
<name>A6W8N5_KINRD</name>
<dbReference type="Pfam" id="PF19730">
    <property type="entry name" value="DUF6221"/>
    <property type="match status" value="1"/>
</dbReference>